<keyword evidence="2 4" id="KW-0238">DNA-binding</keyword>
<evidence type="ECO:0000256" key="4">
    <source>
        <dbReference type="PROSITE-ProRule" id="PRU00335"/>
    </source>
</evidence>
<dbReference type="EMBL" id="CP001700">
    <property type="protein sequence ID" value="ACU77316.1"/>
    <property type="molecule type" value="Genomic_DNA"/>
</dbReference>
<dbReference type="PROSITE" id="PS50977">
    <property type="entry name" value="HTH_TETR_2"/>
    <property type="match status" value="1"/>
</dbReference>
<keyword evidence="3" id="KW-0804">Transcription</keyword>
<organism evidence="6 7">
    <name type="scientific">Catenulispora acidiphila (strain DSM 44928 / JCM 14897 / NBRC 102108 / NRRL B-24433 / ID139908)</name>
    <dbReference type="NCBI Taxonomy" id="479433"/>
    <lineage>
        <taxon>Bacteria</taxon>
        <taxon>Bacillati</taxon>
        <taxon>Actinomycetota</taxon>
        <taxon>Actinomycetes</taxon>
        <taxon>Catenulisporales</taxon>
        <taxon>Catenulisporaceae</taxon>
        <taxon>Catenulispora</taxon>
    </lineage>
</organism>
<feature type="DNA-binding region" description="H-T-H motif" evidence="4">
    <location>
        <begin position="20"/>
        <end position="39"/>
    </location>
</feature>
<gene>
    <name evidence="6" type="ordered locus">Caci_8493</name>
</gene>
<dbReference type="Proteomes" id="UP000000851">
    <property type="component" value="Chromosome"/>
</dbReference>
<name>C7PYJ4_CATAD</name>
<dbReference type="InterPro" id="IPR001647">
    <property type="entry name" value="HTH_TetR"/>
</dbReference>
<dbReference type="Gene3D" id="1.10.357.10">
    <property type="entry name" value="Tetracycline Repressor, domain 2"/>
    <property type="match status" value="1"/>
</dbReference>
<keyword evidence="7" id="KW-1185">Reference proteome</keyword>
<dbReference type="PANTHER" id="PTHR30055:SF234">
    <property type="entry name" value="HTH-TYPE TRANSCRIPTIONAL REGULATOR BETI"/>
    <property type="match status" value="1"/>
</dbReference>
<dbReference type="Pfam" id="PF00440">
    <property type="entry name" value="TetR_N"/>
    <property type="match status" value="1"/>
</dbReference>
<dbReference type="AlphaFoldDB" id="C7PYJ4"/>
<proteinExistence type="predicted"/>
<accession>C7PYJ4</accession>
<dbReference type="STRING" id="479433.Caci_8493"/>
<dbReference type="GO" id="GO:0003700">
    <property type="term" value="F:DNA-binding transcription factor activity"/>
    <property type="evidence" value="ECO:0007669"/>
    <property type="project" value="TreeGrafter"/>
</dbReference>
<dbReference type="HOGENOM" id="CLU_069356_38_2_11"/>
<dbReference type="eggNOG" id="COG1309">
    <property type="taxonomic scope" value="Bacteria"/>
</dbReference>
<protein>
    <submittedName>
        <fullName evidence="6">Transcriptional regulator, TetR family</fullName>
    </submittedName>
</protein>
<evidence type="ECO:0000256" key="2">
    <source>
        <dbReference type="ARBA" id="ARBA00023125"/>
    </source>
</evidence>
<dbReference type="InParanoid" id="C7PYJ4"/>
<sequence>MKRPLLDVVAEVLLAQPGASLAEVAEAAGISRTTLHKHYATRDELVRAVGLRATEIWEQAVDRVADEPGTEAGLRGLLAAMIESGPQLTFLWRNPVLDEDHELTQRYIDVEKRCLSVLNRAQSQGLLAASTPDWWLLQTMFALVYTAAEAVQYGKLAPLDAPDLALGTLLHGVGARESAS</sequence>
<reference evidence="6 7" key="1">
    <citation type="journal article" date="2009" name="Stand. Genomic Sci.">
        <title>Complete genome sequence of Catenulispora acidiphila type strain (ID 139908).</title>
        <authorList>
            <person name="Copeland A."/>
            <person name="Lapidus A."/>
            <person name="Glavina Del Rio T."/>
            <person name="Nolan M."/>
            <person name="Lucas S."/>
            <person name="Chen F."/>
            <person name="Tice H."/>
            <person name="Cheng J.F."/>
            <person name="Bruce D."/>
            <person name="Goodwin L."/>
            <person name="Pitluck S."/>
            <person name="Mikhailova N."/>
            <person name="Pati A."/>
            <person name="Ivanova N."/>
            <person name="Mavromatis K."/>
            <person name="Chen A."/>
            <person name="Palaniappan K."/>
            <person name="Chain P."/>
            <person name="Land M."/>
            <person name="Hauser L."/>
            <person name="Chang Y.J."/>
            <person name="Jeffries C.D."/>
            <person name="Chertkov O."/>
            <person name="Brettin T."/>
            <person name="Detter J.C."/>
            <person name="Han C."/>
            <person name="Ali Z."/>
            <person name="Tindall B.J."/>
            <person name="Goker M."/>
            <person name="Bristow J."/>
            <person name="Eisen J.A."/>
            <person name="Markowitz V."/>
            <person name="Hugenholtz P."/>
            <person name="Kyrpides N.C."/>
            <person name="Klenk H.P."/>
        </authorList>
    </citation>
    <scope>NUCLEOTIDE SEQUENCE [LARGE SCALE GENOMIC DNA]</scope>
    <source>
        <strain evidence="7">DSM 44928 / JCM 14897 / NBRC 102108 / NRRL B-24433 / ID139908</strain>
    </source>
</reference>
<dbReference type="SUPFAM" id="SSF46689">
    <property type="entry name" value="Homeodomain-like"/>
    <property type="match status" value="1"/>
</dbReference>
<dbReference type="GO" id="GO:0000976">
    <property type="term" value="F:transcription cis-regulatory region binding"/>
    <property type="evidence" value="ECO:0007669"/>
    <property type="project" value="TreeGrafter"/>
</dbReference>
<evidence type="ECO:0000313" key="6">
    <source>
        <dbReference type="EMBL" id="ACU77316.1"/>
    </source>
</evidence>
<feature type="domain" description="HTH tetR-type" evidence="5">
    <location>
        <begin position="1"/>
        <end position="57"/>
    </location>
</feature>
<evidence type="ECO:0000256" key="3">
    <source>
        <dbReference type="ARBA" id="ARBA00023163"/>
    </source>
</evidence>
<dbReference type="InterPro" id="IPR009057">
    <property type="entry name" value="Homeodomain-like_sf"/>
</dbReference>
<dbReference type="PANTHER" id="PTHR30055">
    <property type="entry name" value="HTH-TYPE TRANSCRIPTIONAL REGULATOR RUTR"/>
    <property type="match status" value="1"/>
</dbReference>
<evidence type="ECO:0000256" key="1">
    <source>
        <dbReference type="ARBA" id="ARBA00023015"/>
    </source>
</evidence>
<keyword evidence="1" id="KW-0805">Transcription regulation</keyword>
<evidence type="ECO:0000259" key="5">
    <source>
        <dbReference type="PROSITE" id="PS50977"/>
    </source>
</evidence>
<evidence type="ECO:0000313" key="7">
    <source>
        <dbReference type="Proteomes" id="UP000000851"/>
    </source>
</evidence>
<dbReference type="InterPro" id="IPR050109">
    <property type="entry name" value="HTH-type_TetR-like_transc_reg"/>
</dbReference>
<dbReference type="KEGG" id="cai:Caci_8493"/>